<name>A0A4D6XR77_9GAMM</name>
<evidence type="ECO:0000256" key="3">
    <source>
        <dbReference type="ARBA" id="ARBA00022989"/>
    </source>
</evidence>
<dbReference type="PANTHER" id="PTHR36985">
    <property type="entry name" value="TRANSLOCATION AND ASSEMBLY MODULE SUBUNIT TAMB"/>
    <property type="match status" value="1"/>
</dbReference>
<dbReference type="RefSeq" id="WP_158360402.1">
    <property type="nucleotide sequence ID" value="NZ_CP034897.1"/>
</dbReference>
<sequence>MSIYQRYLSKSLIFFSSLIFLIVFLLESNFGFKLFFNITNYFFWGLKTEVMSGNWRDFTLKNITYDFLGTSIKATNIHILIDPKSLFKDHKIFKKIETKNLIFSFNKNNLFSLKTKYFQKNILKKNIFFNNYIVLKKIHFDKILLKSKNINIILSNINSGAKLINNHFTVLRTCIDFIFLNCKKDNQQYFLNKQNIFNKKKINDFLYFFLEHKKFSFPVNINLISIQCKKIKFFHQKFKNILFRGSFNKKFIFKLKFDDFFKLNLYGKILLNNLNHPIYINLYIHRLSLPIKKNLILNSKNFNVILKGTVNNYYLSLKNIISISGMPSVILNIFGNGNLKNISLNQIYCAPLLKHLKNNKLDNLKKENKTQYISKLKGNINILNNFNKGINSINIPNFNVQANIIDKKLFVLGALHYNKINGIKIPKISFFSGKNQGFLSGSISKFINVSSSINANNLDYFIPNLKGVITATLNIYGFYFSPIISAVFLGEKLNWNNTIYLNSIKMFINMNTEKNFKKNISLTIKKIKFLKFYLDYLNIKMHWNNTSQNFSFYLKNKNLTMNFIVDGKFNHNATIWKGFLKKVNISTFNKKWIINNNPVMFLFNYKNIKKNKIRHKNSITYKICAVKKFLFSSIFNSSINLKTNLFFQTKFISKKKYKLSNIKIFLYAHNIKLQKTIKSKIFSKKISFFKLFVNLKKNNLISHWIIYPLKNKNKKLFGFLNIFDFVHKQKIQGKCFLFNFPSSILNFFIPNSTMIEGICIGNIKFLGTLYQPNILADIHLKNFYIKSNKILKYIVLFFYPSLNLIKYIKINQLIFVKQGNLLFQLYSTPKNNILNSIEWNIFFNSNQVLFFVFPKIKLNICSQLNLHYFLFKYDLIGYLKSYLFDFKINEKDFIF</sequence>
<dbReference type="PANTHER" id="PTHR36985:SF1">
    <property type="entry name" value="TRANSLOCATION AND ASSEMBLY MODULE SUBUNIT TAMB"/>
    <property type="match status" value="1"/>
</dbReference>
<accession>A0A4D6XR77</accession>
<evidence type="ECO:0000256" key="2">
    <source>
        <dbReference type="ARBA" id="ARBA00022692"/>
    </source>
</evidence>
<evidence type="ECO:0000313" key="6">
    <source>
        <dbReference type="Proteomes" id="UP001163441"/>
    </source>
</evidence>
<organism evidence="5 6">
    <name type="scientific">Buchnera aphidicola</name>
    <name type="common">Aphis craccivora</name>
    <dbReference type="NCBI Taxonomy" id="466616"/>
    <lineage>
        <taxon>Bacteria</taxon>
        <taxon>Pseudomonadati</taxon>
        <taxon>Pseudomonadota</taxon>
        <taxon>Gammaproteobacteria</taxon>
        <taxon>Enterobacterales</taxon>
        <taxon>Erwiniaceae</taxon>
        <taxon>Buchnera</taxon>
    </lineage>
</organism>
<keyword evidence="3" id="KW-1133">Transmembrane helix</keyword>
<gene>
    <name evidence="5" type="ORF">OWM53_00440</name>
</gene>
<reference evidence="5" key="1">
    <citation type="submission" date="2022-11" db="EMBL/GenBank/DDBJ databases">
        <title>The whole genome sequencing of pests is an important tool to study the evolution of the plant-insect interaction and insecticide resistance.</title>
        <authorList>
            <person name="Kananovich Y."/>
        </authorList>
    </citation>
    <scope>NUCLEOTIDE SEQUENCE</scope>
    <source>
        <strain evidence="5">BSU_Aph_2016</strain>
    </source>
</reference>
<evidence type="ECO:0000313" key="5">
    <source>
        <dbReference type="EMBL" id="WAI17864.1"/>
    </source>
</evidence>
<proteinExistence type="predicted"/>
<keyword evidence="2" id="KW-0812">Transmembrane</keyword>
<protein>
    <submittedName>
        <fullName evidence="5">Translocation/assembly module TamB</fullName>
    </submittedName>
</protein>
<evidence type="ECO:0000256" key="1">
    <source>
        <dbReference type="ARBA" id="ARBA00004167"/>
    </source>
</evidence>
<evidence type="ECO:0000256" key="4">
    <source>
        <dbReference type="ARBA" id="ARBA00023136"/>
    </source>
</evidence>
<comment type="subcellular location">
    <subcellularLocation>
        <location evidence="1">Membrane</location>
        <topology evidence="1">Single-pass membrane protein</topology>
    </subcellularLocation>
</comment>
<dbReference type="OrthoDB" id="5555605at2"/>
<dbReference type="AlphaFoldDB" id="A0A4D6XR77"/>
<dbReference type="GO" id="GO:0016020">
    <property type="term" value="C:membrane"/>
    <property type="evidence" value="ECO:0007669"/>
    <property type="project" value="UniProtKB-SubCell"/>
</dbReference>
<dbReference type="EMBL" id="CP113403">
    <property type="protein sequence ID" value="WAI17864.1"/>
    <property type="molecule type" value="Genomic_DNA"/>
</dbReference>
<dbReference type="Proteomes" id="UP001163441">
    <property type="component" value="Chromosome"/>
</dbReference>
<keyword evidence="4" id="KW-0472">Membrane</keyword>